<name>A0A1X7I7R3_9FLAO</name>
<accession>A0A1X7I7R3</accession>
<proteinExistence type="predicted"/>
<evidence type="ECO:0000313" key="1">
    <source>
        <dbReference type="EMBL" id="SMG10383.1"/>
    </source>
</evidence>
<dbReference type="STRING" id="188872.SAMN03080602_00514"/>
<dbReference type="Proteomes" id="UP000193420">
    <property type="component" value="Unassembled WGS sequence"/>
</dbReference>
<reference evidence="2" key="1">
    <citation type="submission" date="2017-04" db="EMBL/GenBank/DDBJ databases">
        <authorList>
            <person name="Varghese N."/>
            <person name="Submissions S."/>
        </authorList>
    </citation>
    <scope>NUCLEOTIDE SEQUENCE [LARGE SCALE GENOMIC DNA]</scope>
    <source>
        <strain evidence="2">DSM 19835</strain>
    </source>
</reference>
<dbReference type="Gene3D" id="3.10.129.10">
    <property type="entry name" value="Hotdog Thioesterase"/>
    <property type="match status" value="1"/>
</dbReference>
<dbReference type="Pfam" id="PF22817">
    <property type="entry name" value="ApeP-like"/>
    <property type="match status" value="1"/>
</dbReference>
<dbReference type="InterPro" id="IPR016776">
    <property type="entry name" value="ApeP-like_dehydratase"/>
</dbReference>
<dbReference type="SUPFAM" id="SSF54637">
    <property type="entry name" value="Thioesterase/thiol ester dehydrase-isomerase"/>
    <property type="match status" value="1"/>
</dbReference>
<keyword evidence="2" id="KW-1185">Reference proteome</keyword>
<sequence>MLMVTKIIDLNKETVTTEFKVTEDCIFVKDNNFTESGIIENAAQSCSAIVGQDFFAADDLEGEGNSVIGFISGIKRANIFLLPRTGDTLTTKAKLLSNYSSGNFSICTMECKIYTEKELVADCILNFLIQEV</sequence>
<dbReference type="InterPro" id="IPR029069">
    <property type="entry name" value="HotDog_dom_sf"/>
</dbReference>
<organism evidence="1 2">
    <name type="scientific">Arenibacter troitsensis</name>
    <dbReference type="NCBI Taxonomy" id="188872"/>
    <lineage>
        <taxon>Bacteria</taxon>
        <taxon>Pseudomonadati</taxon>
        <taxon>Bacteroidota</taxon>
        <taxon>Flavobacteriia</taxon>
        <taxon>Flavobacteriales</taxon>
        <taxon>Flavobacteriaceae</taxon>
        <taxon>Arenibacter</taxon>
    </lineage>
</organism>
<evidence type="ECO:0008006" key="3">
    <source>
        <dbReference type="Google" id="ProtNLM"/>
    </source>
</evidence>
<evidence type="ECO:0000313" key="2">
    <source>
        <dbReference type="Proteomes" id="UP000193420"/>
    </source>
</evidence>
<dbReference type="OrthoDB" id="826697at2"/>
<protein>
    <recommendedName>
        <fullName evidence="3">3-hydroxymyristoyl/3-hydroxydecanoyl-(Acyl carrier protein) dehydratase</fullName>
    </recommendedName>
</protein>
<dbReference type="EMBL" id="FXAO01000001">
    <property type="protein sequence ID" value="SMG10383.1"/>
    <property type="molecule type" value="Genomic_DNA"/>
</dbReference>
<gene>
    <name evidence="1" type="ORF">SAMN03080602_00514</name>
</gene>
<dbReference type="AlphaFoldDB" id="A0A1X7I7R3"/>